<organism evidence="1">
    <name type="scientific">Candidatus Enterococcus dunnyi</name>
    <dbReference type="NCBI Taxonomy" id="1834192"/>
    <lineage>
        <taxon>Bacteria</taxon>
        <taxon>Bacillati</taxon>
        <taxon>Bacillota</taxon>
        <taxon>Bacilli</taxon>
        <taxon>Lactobacillales</taxon>
        <taxon>Enterococcaceae</taxon>
        <taxon>Enterococcus</taxon>
    </lineage>
</organism>
<keyword evidence="3" id="KW-1185">Reference proteome</keyword>
<dbReference type="EMBL" id="NIBQ01000004">
    <property type="protein sequence ID" value="OUZ28441.1"/>
    <property type="molecule type" value="Genomic_DNA"/>
</dbReference>
<protein>
    <recommendedName>
        <fullName evidence="4">Alternate signal-mediated exported protein</fullName>
    </recommendedName>
</protein>
<gene>
    <name evidence="2" type="ORF">A5889_002515</name>
    <name evidence="1" type="ORF">A5889_003196</name>
</gene>
<dbReference type="Proteomes" id="UP000196151">
    <property type="component" value="Chromosome"/>
</dbReference>
<dbReference type="RefSeq" id="WP_087642220.1">
    <property type="nucleotide sequence ID" value="NZ_CP147246.1"/>
</dbReference>
<dbReference type="OrthoDB" id="2181557at2"/>
<dbReference type="EMBL" id="CP147246">
    <property type="protein sequence ID" value="WYJ94973.1"/>
    <property type="molecule type" value="Genomic_DNA"/>
</dbReference>
<evidence type="ECO:0000313" key="3">
    <source>
        <dbReference type="Proteomes" id="UP000196151"/>
    </source>
</evidence>
<proteinExistence type="predicted"/>
<evidence type="ECO:0008006" key="4">
    <source>
        <dbReference type="Google" id="ProtNLM"/>
    </source>
</evidence>
<dbReference type="NCBIfam" id="TIGR04090">
    <property type="entry name" value="exp_by_SipW_IV"/>
    <property type="match status" value="1"/>
</dbReference>
<name>A0A200IV83_9ENTE</name>
<evidence type="ECO:0000313" key="1">
    <source>
        <dbReference type="EMBL" id="OUZ28441.1"/>
    </source>
</evidence>
<dbReference type="InterPro" id="IPR024008">
    <property type="entry name" value="BsaA"/>
</dbReference>
<evidence type="ECO:0000313" key="2">
    <source>
        <dbReference type="EMBL" id="WYJ94973.1"/>
    </source>
</evidence>
<accession>A0A200IV83</accession>
<reference evidence="2" key="2">
    <citation type="submission" date="2017-05" db="EMBL/GenBank/DDBJ databases">
        <authorList>
            <consortium name="The Broad Institute Genomics Platform"/>
            <consortium name="The Broad Institute Genomic Center for Infectious Diseases"/>
            <person name="Earl A."/>
            <person name="Manson A."/>
            <person name="Schwartman J."/>
            <person name="Gilmore M."/>
            <person name="Abouelleil A."/>
            <person name="Cao P."/>
            <person name="Chapman S."/>
            <person name="Cusick C."/>
            <person name="Shea T."/>
            <person name="Young S."/>
            <person name="Neafsey D."/>
            <person name="Nusbaum C."/>
            <person name="Birren B."/>
        </authorList>
    </citation>
    <scope>NUCLEOTIDE SEQUENCE</scope>
    <source>
        <strain evidence="2">9D6_DIV0238</strain>
    </source>
</reference>
<dbReference type="AlphaFoldDB" id="A0A200IV83"/>
<reference evidence="2" key="3">
    <citation type="submission" date="2024-03" db="EMBL/GenBank/DDBJ databases">
        <title>The Genome Sequence of Enterococcus sp. DIV0238c.</title>
        <authorList>
            <consortium name="The Broad Institute Genomics Platform"/>
            <consortium name="The Broad Institute Microbial Omics Core"/>
            <consortium name="The Broad Institute Genomic Center for Infectious Diseases"/>
            <person name="Earl A."/>
            <person name="Manson A."/>
            <person name="Gilmore M."/>
            <person name="Schwartman J."/>
            <person name="Shea T."/>
            <person name="Abouelleil A."/>
            <person name="Cao P."/>
            <person name="Chapman S."/>
            <person name="Cusick C."/>
            <person name="Young S."/>
            <person name="Neafsey D."/>
            <person name="Nusbaum C."/>
            <person name="Birren B."/>
        </authorList>
    </citation>
    <scope>NUCLEOTIDE SEQUENCE</scope>
    <source>
        <strain evidence="2">9D6_DIV0238</strain>
    </source>
</reference>
<sequence length="285" mass="32137">MKKKLAKKKKNTRRKKFKLHAKLIIAVCAFLFSGLMVLGSTYAWFVSEDEENNHFVGARLSAEIVEDFVPDFEWQSGMTVKKVVRVKNTGNMPAFVRISLYEYLLMFKIDVADQTGNGNLALSPNAVQPIAEIEHPKNWANAAAGGGTYLYDGHYYIAKSAVIPANTADRYKFKDAARNGTDLKWFKVNFPTNIYESLPASGTQNYWLYQDGYFYYSELLEPNDLTTPIVESVSLDQSAPNKFKGALYKLEPVMDAHDATQILLSNWEITPSSPAANLYKDRLSD</sequence>
<reference evidence="1" key="1">
    <citation type="submission" date="2017-05" db="EMBL/GenBank/DDBJ databases">
        <title>The Genome Sequence of Enterococcus sp. 9D6_DIV0238.</title>
        <authorList>
            <consortium name="The Broad Institute Genomics Platform"/>
            <consortium name="The Broad Institute Genomic Center for Infectious Diseases"/>
            <person name="Earl A."/>
            <person name="Manson A."/>
            <person name="Schwartman J."/>
            <person name="Gilmore M."/>
            <person name="Abouelleil A."/>
            <person name="Cao P."/>
            <person name="Chapman S."/>
            <person name="Cusick C."/>
            <person name="Shea T."/>
            <person name="Young S."/>
            <person name="Neafsey D."/>
            <person name="Nusbaum C."/>
            <person name="Birren B."/>
        </authorList>
    </citation>
    <scope>NUCLEOTIDE SEQUENCE [LARGE SCALE GENOMIC DNA]</scope>
    <source>
        <strain evidence="1">9D6_DIV0238</strain>
    </source>
</reference>